<name>J1H0G4_9ACTO</name>
<proteinExistence type="predicted"/>
<evidence type="ECO:0000313" key="1">
    <source>
        <dbReference type="EMBL" id="EJF38678.1"/>
    </source>
</evidence>
<gene>
    <name evidence="1" type="ORF">HMPREF1317_0450</name>
</gene>
<comment type="caution">
    <text evidence="1">The sequence shown here is derived from an EMBL/GenBank/DDBJ whole genome shotgun (WGS) entry which is preliminary data.</text>
</comment>
<protein>
    <submittedName>
        <fullName evidence="1">Uncharacterized protein</fullName>
    </submittedName>
</protein>
<dbReference type="AlphaFoldDB" id="J1H0G4"/>
<dbReference type="RefSeq" id="WP_005871785.1">
    <property type="nucleotide sequence ID" value="NZ_AKFS01000259.1"/>
</dbReference>
<organism evidence="1 2">
    <name type="scientific">Schaalia georgiae F0490</name>
    <dbReference type="NCBI Taxonomy" id="1125717"/>
    <lineage>
        <taxon>Bacteria</taxon>
        <taxon>Bacillati</taxon>
        <taxon>Actinomycetota</taxon>
        <taxon>Actinomycetes</taxon>
        <taxon>Actinomycetales</taxon>
        <taxon>Actinomycetaceae</taxon>
        <taxon>Schaalia</taxon>
    </lineage>
</organism>
<dbReference type="Proteomes" id="UP000004578">
    <property type="component" value="Unassembled WGS sequence"/>
</dbReference>
<accession>J1H0G4</accession>
<dbReference type="EMBL" id="AKFS01000259">
    <property type="protein sequence ID" value="EJF38678.1"/>
    <property type="molecule type" value="Genomic_DNA"/>
</dbReference>
<evidence type="ECO:0000313" key="2">
    <source>
        <dbReference type="Proteomes" id="UP000004578"/>
    </source>
</evidence>
<sequence>MASKEDSTTPLAGSGVLDDIEGIATGLKEGSWLDVGMSTLAMGADVLGAVVDPLGTLIAWGAGWLIEHFNPMKGWLEQLAGDADQVKANAQTWGNVAEAMGGLAEDLEMDAKGLMADARGAAAMGYLAANGDVSKSLRTAGKAAAAMSGALGVLATVVKVVHDLVRDAIANIIGTLASAIIEAVVTVGFAIPAIIAQVQIKVGAKAAEMGAKITGLLKSAKSLFKQLTSLKGLLELLKSLLKKGKQGLKGLKDLGKKFLKGKKGTDLKELVKSRKRMWTAEKAEKRAKKLIEKGKKANARKKKYIEKIEKRGLSTSDVSASNCNKTLRKMRKKGKSIFERKMVQWEANRLSKARVMEKRASEDLGQLGAEYAANNFHPPRHVIPGVGGSGAGNRRFDVLAVDERLKNLDFIESKGVKEGRSPHMGQATDILPNGQKVKLRQGTPEYLNHIARQDKEFLQLMRDNPEFWRRIKNGDVQLNNVVSVTNTSGLGSTTYKSTPFTLEQRTIDHIDAQL</sequence>
<reference evidence="1 2" key="1">
    <citation type="submission" date="2012-05" db="EMBL/GenBank/DDBJ databases">
        <authorList>
            <person name="Harkins D.M."/>
            <person name="Madupu R."/>
            <person name="Durkin A.S."/>
            <person name="Torralba M."/>
            <person name="Methe B."/>
            <person name="Sutton G.G."/>
            <person name="Nelson K.E."/>
        </authorList>
    </citation>
    <scope>NUCLEOTIDE SEQUENCE [LARGE SCALE GENOMIC DNA]</scope>
    <source>
        <strain evidence="1 2">F0490</strain>
    </source>
</reference>
<keyword evidence="2" id="KW-1185">Reference proteome</keyword>
<dbReference type="PATRIC" id="fig|1125717.3.peg.1630"/>